<comment type="caution">
    <text evidence="3">The sequence shown here is derived from an EMBL/GenBank/DDBJ whole genome shotgun (WGS) entry which is preliminary data.</text>
</comment>
<keyword evidence="1 3" id="KW-0378">Hydrolase</keyword>
<dbReference type="PANTHER" id="PTHR48081">
    <property type="entry name" value="AB HYDROLASE SUPERFAMILY PROTEIN C4A8.06C"/>
    <property type="match status" value="1"/>
</dbReference>
<feature type="domain" description="BD-FAE-like" evidence="2">
    <location>
        <begin position="32"/>
        <end position="217"/>
    </location>
</feature>
<dbReference type="InterPro" id="IPR049492">
    <property type="entry name" value="BD-FAE-like_dom"/>
</dbReference>
<dbReference type="Proteomes" id="UP001145069">
    <property type="component" value="Unassembled WGS sequence"/>
</dbReference>
<gene>
    <name evidence="3" type="ORF">NC799_03155</name>
</gene>
<evidence type="ECO:0000313" key="4">
    <source>
        <dbReference type="Proteomes" id="UP001145069"/>
    </source>
</evidence>
<accession>A0A9X3WF51</accession>
<evidence type="ECO:0000313" key="3">
    <source>
        <dbReference type="EMBL" id="MDC3415906.1"/>
    </source>
</evidence>
<dbReference type="GO" id="GO:0016787">
    <property type="term" value="F:hydrolase activity"/>
    <property type="evidence" value="ECO:0007669"/>
    <property type="project" value="UniProtKB-KW"/>
</dbReference>
<sequence length="272" mass="30676">MINMEMKIWENTKQWRVEDTNIPRLETYVLKGETERPAVLICPGGGYAHLSEREAEPIALAFNEAGFHAFVLYYTVTPKNYEQPIQDVARAMCIIRDRAETWKVQSDKIAVCGFSAGGHLAASLGVHWDKEHLYQVEGIEVGKNKPNALILSYPVISAGPNRHQGSFDNLLGDSASEDLYQEMSLENHISPQTPPTFLWHTVEDEAVPVENSLLFAQGLRKVNVPFELHIYPKGVHGLSLATKETATNERMADPHVATWMKLCKEWLTETFE</sequence>
<dbReference type="EMBL" id="JAMQKC010000002">
    <property type="protein sequence ID" value="MDC3415906.1"/>
    <property type="molecule type" value="Genomic_DNA"/>
</dbReference>
<reference evidence="3" key="1">
    <citation type="submission" date="2022-06" db="EMBL/GenBank/DDBJ databases">
        <title>Aquibacillus sp. a new bacterium isolated from soil saline samples.</title>
        <authorList>
            <person name="Galisteo C."/>
            <person name="De La Haba R."/>
            <person name="Sanchez-Porro C."/>
            <person name="Ventosa A."/>
        </authorList>
    </citation>
    <scope>NUCLEOTIDE SEQUENCE</scope>
    <source>
        <strain evidence="3">3ASR75-54</strain>
    </source>
</reference>
<proteinExistence type="predicted"/>
<dbReference type="Gene3D" id="3.40.50.1820">
    <property type="entry name" value="alpha/beta hydrolase"/>
    <property type="match status" value="1"/>
</dbReference>
<dbReference type="InterPro" id="IPR029058">
    <property type="entry name" value="AB_hydrolase_fold"/>
</dbReference>
<evidence type="ECO:0000256" key="1">
    <source>
        <dbReference type="ARBA" id="ARBA00022801"/>
    </source>
</evidence>
<organism evidence="3 4">
    <name type="scientific">Aquibacillus salsiterrae</name>
    <dbReference type="NCBI Taxonomy" id="2950439"/>
    <lineage>
        <taxon>Bacteria</taxon>
        <taxon>Bacillati</taxon>
        <taxon>Bacillota</taxon>
        <taxon>Bacilli</taxon>
        <taxon>Bacillales</taxon>
        <taxon>Bacillaceae</taxon>
        <taxon>Aquibacillus</taxon>
    </lineage>
</organism>
<name>A0A9X3WF51_9BACI</name>
<evidence type="ECO:0000259" key="2">
    <source>
        <dbReference type="Pfam" id="PF20434"/>
    </source>
</evidence>
<dbReference type="AlphaFoldDB" id="A0A9X3WF51"/>
<dbReference type="Pfam" id="PF20434">
    <property type="entry name" value="BD-FAE"/>
    <property type="match status" value="1"/>
</dbReference>
<keyword evidence="4" id="KW-1185">Reference proteome</keyword>
<dbReference type="RefSeq" id="WP_272444880.1">
    <property type="nucleotide sequence ID" value="NZ_JAMQKC010000002.1"/>
</dbReference>
<protein>
    <submittedName>
        <fullName evidence="3">Alpha/beta hydrolase</fullName>
    </submittedName>
</protein>
<dbReference type="InterPro" id="IPR050300">
    <property type="entry name" value="GDXG_lipolytic_enzyme"/>
</dbReference>
<dbReference type="SUPFAM" id="SSF53474">
    <property type="entry name" value="alpha/beta-Hydrolases"/>
    <property type="match status" value="1"/>
</dbReference>
<dbReference type="PANTHER" id="PTHR48081:SF6">
    <property type="entry name" value="PEPTIDASE S9 PROLYL OLIGOPEPTIDASE CATALYTIC DOMAIN-CONTAINING PROTEIN"/>
    <property type="match status" value="1"/>
</dbReference>